<dbReference type="EMBL" id="BMIB01000002">
    <property type="protein sequence ID" value="GGH68676.1"/>
    <property type="molecule type" value="Genomic_DNA"/>
</dbReference>
<sequence>MAYIQLKTFIQAPAQLCFDLSRSIDLHTQGMQHTEEKAVAGVTSGLIGPGESVTWQARHFGISMRLASKITAMRFSDYFRDEMQEGPFKSMTHDHVFMEERGGTLMIDDFEFYSPCGLAGKLVDFLILKGYMKRLLKKRNHLIQRVAEEQAKAG</sequence>
<dbReference type="Gene3D" id="3.30.530.20">
    <property type="match status" value="1"/>
</dbReference>
<comment type="caution">
    <text evidence="1">The sequence shown here is derived from an EMBL/GenBank/DDBJ whole genome shotgun (WGS) entry which is preliminary data.</text>
</comment>
<dbReference type="CDD" id="cd07820">
    <property type="entry name" value="SRPBCC_3"/>
    <property type="match status" value="1"/>
</dbReference>
<dbReference type="SUPFAM" id="SSF55961">
    <property type="entry name" value="Bet v1-like"/>
    <property type="match status" value="1"/>
</dbReference>
<gene>
    <name evidence="1" type="ORF">GCM10011379_25250</name>
</gene>
<keyword evidence="2" id="KW-1185">Reference proteome</keyword>
<protein>
    <recommendedName>
        <fullName evidence="3">Cell division protein</fullName>
    </recommendedName>
</protein>
<dbReference type="Proteomes" id="UP000627292">
    <property type="component" value="Unassembled WGS sequence"/>
</dbReference>
<evidence type="ECO:0000313" key="1">
    <source>
        <dbReference type="EMBL" id="GGH68676.1"/>
    </source>
</evidence>
<dbReference type="InterPro" id="IPR023393">
    <property type="entry name" value="START-like_dom_sf"/>
</dbReference>
<dbReference type="AlphaFoldDB" id="A0A917MWI0"/>
<evidence type="ECO:0000313" key="2">
    <source>
        <dbReference type="Proteomes" id="UP000627292"/>
    </source>
</evidence>
<dbReference type="RefSeq" id="WP_188952597.1">
    <property type="nucleotide sequence ID" value="NZ_BMIB01000002.1"/>
</dbReference>
<reference evidence="1" key="1">
    <citation type="journal article" date="2014" name="Int. J. Syst. Evol. Microbiol.">
        <title>Complete genome sequence of Corynebacterium casei LMG S-19264T (=DSM 44701T), isolated from a smear-ripened cheese.</title>
        <authorList>
            <consortium name="US DOE Joint Genome Institute (JGI-PGF)"/>
            <person name="Walter F."/>
            <person name="Albersmeier A."/>
            <person name="Kalinowski J."/>
            <person name="Ruckert C."/>
        </authorList>
    </citation>
    <scope>NUCLEOTIDE SEQUENCE</scope>
    <source>
        <strain evidence="1">CGMCC 1.15290</strain>
    </source>
</reference>
<organism evidence="1 2">
    <name type="scientific">Filimonas zeae</name>
    <dbReference type="NCBI Taxonomy" id="1737353"/>
    <lineage>
        <taxon>Bacteria</taxon>
        <taxon>Pseudomonadati</taxon>
        <taxon>Bacteroidota</taxon>
        <taxon>Chitinophagia</taxon>
        <taxon>Chitinophagales</taxon>
        <taxon>Chitinophagaceae</taxon>
        <taxon>Filimonas</taxon>
    </lineage>
</organism>
<name>A0A917MWI0_9BACT</name>
<proteinExistence type="predicted"/>
<reference evidence="1" key="2">
    <citation type="submission" date="2020-09" db="EMBL/GenBank/DDBJ databases">
        <authorList>
            <person name="Sun Q."/>
            <person name="Zhou Y."/>
        </authorList>
    </citation>
    <scope>NUCLEOTIDE SEQUENCE</scope>
    <source>
        <strain evidence="1">CGMCC 1.15290</strain>
    </source>
</reference>
<accession>A0A917MWI0</accession>
<evidence type="ECO:0008006" key="3">
    <source>
        <dbReference type="Google" id="ProtNLM"/>
    </source>
</evidence>